<dbReference type="GO" id="GO:0046872">
    <property type="term" value="F:metal ion binding"/>
    <property type="evidence" value="ECO:0007669"/>
    <property type="project" value="UniProtKB-KW"/>
</dbReference>
<dbReference type="CDD" id="cd01641">
    <property type="entry name" value="Bacterial_IMPase_like_1"/>
    <property type="match status" value="1"/>
</dbReference>
<dbReference type="Proteomes" id="UP000464751">
    <property type="component" value="Chromosome"/>
</dbReference>
<feature type="binding site" evidence="12">
    <location>
        <position position="89"/>
    </location>
    <ligand>
        <name>Mg(2+)</name>
        <dbReference type="ChEBI" id="CHEBI:18420"/>
        <label>1</label>
        <note>catalytic</note>
    </ligand>
</feature>
<dbReference type="PANTHER" id="PTHR43200">
    <property type="entry name" value="PHOSPHATASE"/>
    <property type="match status" value="1"/>
</dbReference>
<dbReference type="RefSeq" id="WP_163074767.1">
    <property type="nucleotide sequence ID" value="NZ_CP048630.1"/>
</dbReference>
<dbReference type="InterPro" id="IPR000760">
    <property type="entry name" value="Inositol_monophosphatase-like"/>
</dbReference>
<evidence type="ECO:0000313" key="14">
    <source>
        <dbReference type="Proteomes" id="UP000464751"/>
    </source>
</evidence>
<keyword evidence="6 12" id="KW-0479">Metal-binding</keyword>
<feature type="binding site" evidence="12">
    <location>
        <position position="229"/>
    </location>
    <ligand>
        <name>Mg(2+)</name>
        <dbReference type="ChEBI" id="CHEBI:18420"/>
        <label>1</label>
        <note>catalytic</note>
    </ligand>
</feature>
<sequence length="288" mass="29931">MPNNPAIASREAVAKDAVTEGYDETPELSAFAEHLADLARPLALAPFRTPIGVEWKADHSPVTAADRAVERALREAIAGRFPTHGILGEEEEAVGIDRRVVWVIDPIDGTKSFVTGLPLFGTLIAAVVDGHPRVGVIEAPAMGERWVGVAGGGTRLNGAPCRTSHVEHLADARLCATSPDMFSAAEADAFAALTRQVGLSRFGGDCYAYGLLASGHVDLVVEASLKPYDFMALVTVVEEAGGVISDWSGAPLSIGSGGQVLAAANGALHACALAILRAACPPHGTDQR</sequence>
<comment type="similarity">
    <text evidence="3">Belongs to the inositol monophosphatase superfamily.</text>
</comment>
<evidence type="ECO:0000256" key="5">
    <source>
        <dbReference type="ARBA" id="ARBA00022605"/>
    </source>
</evidence>
<dbReference type="Gene3D" id="3.40.190.80">
    <property type="match status" value="1"/>
</dbReference>
<evidence type="ECO:0000256" key="8">
    <source>
        <dbReference type="ARBA" id="ARBA00022842"/>
    </source>
</evidence>
<evidence type="ECO:0000256" key="11">
    <source>
        <dbReference type="NCBIfam" id="TIGR02067"/>
    </source>
</evidence>
<evidence type="ECO:0000256" key="1">
    <source>
        <dbReference type="ARBA" id="ARBA00001946"/>
    </source>
</evidence>
<dbReference type="GO" id="GO:0004401">
    <property type="term" value="F:histidinol-phosphatase activity"/>
    <property type="evidence" value="ECO:0007669"/>
    <property type="project" value="UniProtKB-UniRule"/>
</dbReference>
<keyword evidence="9" id="KW-0368">Histidine biosynthesis</keyword>
<evidence type="ECO:0000256" key="10">
    <source>
        <dbReference type="ARBA" id="ARBA00049158"/>
    </source>
</evidence>
<evidence type="ECO:0000256" key="4">
    <source>
        <dbReference type="ARBA" id="ARBA00013085"/>
    </source>
</evidence>
<accession>A0A6P1YKJ7</accession>
<dbReference type="SUPFAM" id="SSF56655">
    <property type="entry name" value="Carbohydrate phosphatase"/>
    <property type="match status" value="1"/>
</dbReference>
<dbReference type="PROSITE" id="PS00629">
    <property type="entry name" value="IMP_1"/>
    <property type="match status" value="1"/>
</dbReference>
<keyword evidence="8 12" id="KW-0460">Magnesium</keyword>
<keyword evidence="5" id="KW-0028">Amino-acid biosynthesis</keyword>
<dbReference type="InterPro" id="IPR020583">
    <property type="entry name" value="Inositol_monoP_metal-BS"/>
</dbReference>
<feature type="binding site" evidence="12">
    <location>
        <position position="107"/>
    </location>
    <ligand>
        <name>Mg(2+)</name>
        <dbReference type="ChEBI" id="CHEBI:18420"/>
        <label>1</label>
        <note>catalytic</note>
    </ligand>
</feature>
<dbReference type="PANTHER" id="PTHR43200:SF6">
    <property type="entry name" value="3'(2'),5'-BISPHOSPHATE NUCLEOTIDASE"/>
    <property type="match status" value="1"/>
</dbReference>
<dbReference type="EMBL" id="CP048630">
    <property type="protein sequence ID" value="QIB33672.1"/>
    <property type="molecule type" value="Genomic_DNA"/>
</dbReference>
<dbReference type="Gene3D" id="3.30.540.10">
    <property type="entry name" value="Fructose-1,6-Bisphosphatase, subunit A, domain 1"/>
    <property type="match status" value="1"/>
</dbReference>
<dbReference type="UniPathway" id="UPA00031">
    <property type="reaction ID" value="UER00013"/>
</dbReference>
<dbReference type="EC" id="3.1.3.15" evidence="4 11"/>
<comment type="catalytic activity">
    <reaction evidence="10">
        <text>L-histidinol phosphate + H2O = L-histidinol + phosphate</text>
        <dbReference type="Rhea" id="RHEA:14465"/>
        <dbReference type="ChEBI" id="CHEBI:15377"/>
        <dbReference type="ChEBI" id="CHEBI:43474"/>
        <dbReference type="ChEBI" id="CHEBI:57699"/>
        <dbReference type="ChEBI" id="CHEBI:57980"/>
        <dbReference type="EC" id="3.1.3.15"/>
    </reaction>
</comment>
<reference evidence="13 14" key="1">
    <citation type="submission" date="2020-02" db="EMBL/GenBank/DDBJ databases">
        <authorList>
            <person name="Li G."/>
        </authorList>
    </citation>
    <scope>NUCLEOTIDE SEQUENCE [LARGE SCALE GENOMIC DNA]</scope>
    <source>
        <strain evidence="13 14">DSM 102029</strain>
    </source>
</reference>
<evidence type="ECO:0000256" key="3">
    <source>
        <dbReference type="ARBA" id="ARBA00009759"/>
    </source>
</evidence>
<evidence type="ECO:0000256" key="6">
    <source>
        <dbReference type="ARBA" id="ARBA00022723"/>
    </source>
</evidence>
<evidence type="ECO:0000256" key="12">
    <source>
        <dbReference type="PIRSR" id="PIRSR600760-2"/>
    </source>
</evidence>
<dbReference type="NCBIfam" id="TIGR02067">
    <property type="entry name" value="his_9_HisN"/>
    <property type="match status" value="1"/>
</dbReference>
<evidence type="ECO:0000313" key="13">
    <source>
        <dbReference type="EMBL" id="QIB33672.1"/>
    </source>
</evidence>
<dbReference type="Pfam" id="PF00459">
    <property type="entry name" value="Inositol_P"/>
    <property type="match status" value="1"/>
</dbReference>
<feature type="binding site" evidence="12">
    <location>
        <position position="105"/>
    </location>
    <ligand>
        <name>Mg(2+)</name>
        <dbReference type="ChEBI" id="CHEBI:18420"/>
        <label>1</label>
        <note>catalytic</note>
    </ligand>
</feature>
<name>A0A6P1YKJ7_9HYPH</name>
<dbReference type="InterPro" id="IPR051090">
    <property type="entry name" value="Inositol_monoP_superfamily"/>
</dbReference>
<dbReference type="AlphaFoldDB" id="A0A6P1YKJ7"/>
<protein>
    <recommendedName>
        <fullName evidence="4 11">Histidinol-phosphatase</fullName>
        <ecNumber evidence="4 11">3.1.3.15</ecNumber>
    </recommendedName>
</protein>
<keyword evidence="14" id="KW-1185">Reference proteome</keyword>
<organism evidence="13 14">
    <name type="scientific">Ancylobacter pratisalsi</name>
    <dbReference type="NCBI Taxonomy" id="1745854"/>
    <lineage>
        <taxon>Bacteria</taxon>
        <taxon>Pseudomonadati</taxon>
        <taxon>Pseudomonadota</taxon>
        <taxon>Alphaproteobacteria</taxon>
        <taxon>Hyphomicrobiales</taxon>
        <taxon>Xanthobacteraceae</taxon>
        <taxon>Ancylobacter</taxon>
    </lineage>
</organism>
<dbReference type="InterPro" id="IPR011809">
    <property type="entry name" value="His_9_proposed"/>
</dbReference>
<dbReference type="GO" id="GO:0000105">
    <property type="term" value="P:L-histidine biosynthetic process"/>
    <property type="evidence" value="ECO:0007669"/>
    <property type="project" value="UniProtKB-UniRule"/>
</dbReference>
<proteinExistence type="inferred from homology"/>
<gene>
    <name evidence="13" type="primary">hisN</name>
    <name evidence="13" type="ORF">G3A50_08120</name>
</gene>
<evidence type="ECO:0000256" key="2">
    <source>
        <dbReference type="ARBA" id="ARBA00004970"/>
    </source>
</evidence>
<dbReference type="PRINTS" id="PR00377">
    <property type="entry name" value="IMPHPHTASES"/>
</dbReference>
<comment type="pathway">
    <text evidence="2">Amino-acid biosynthesis; L-histidine biosynthesis; L-histidine from 5-phospho-alpha-D-ribose 1-diphosphate: step 8/9.</text>
</comment>
<dbReference type="KEGG" id="apra:G3A50_08120"/>
<evidence type="ECO:0000256" key="9">
    <source>
        <dbReference type="ARBA" id="ARBA00023102"/>
    </source>
</evidence>
<comment type="cofactor">
    <cofactor evidence="1 12">
        <name>Mg(2+)</name>
        <dbReference type="ChEBI" id="CHEBI:18420"/>
    </cofactor>
</comment>
<feature type="binding site" evidence="12">
    <location>
        <position position="108"/>
    </location>
    <ligand>
        <name>Mg(2+)</name>
        <dbReference type="ChEBI" id="CHEBI:18420"/>
        <label>1</label>
        <note>catalytic</note>
    </ligand>
</feature>
<evidence type="ECO:0000256" key="7">
    <source>
        <dbReference type="ARBA" id="ARBA00022801"/>
    </source>
</evidence>
<keyword evidence="7 13" id="KW-0378">Hydrolase</keyword>